<organism evidence="1 2">
    <name type="scientific">Ataeniobius toweri</name>
    <dbReference type="NCBI Taxonomy" id="208326"/>
    <lineage>
        <taxon>Eukaryota</taxon>
        <taxon>Metazoa</taxon>
        <taxon>Chordata</taxon>
        <taxon>Craniata</taxon>
        <taxon>Vertebrata</taxon>
        <taxon>Euteleostomi</taxon>
        <taxon>Actinopterygii</taxon>
        <taxon>Neopterygii</taxon>
        <taxon>Teleostei</taxon>
        <taxon>Neoteleostei</taxon>
        <taxon>Acanthomorphata</taxon>
        <taxon>Ovalentaria</taxon>
        <taxon>Atherinomorphae</taxon>
        <taxon>Cyprinodontiformes</taxon>
        <taxon>Goodeidae</taxon>
        <taxon>Ataeniobius</taxon>
    </lineage>
</organism>
<name>A0ABU7BH45_9TELE</name>
<accession>A0ABU7BH45</accession>
<keyword evidence="2" id="KW-1185">Reference proteome</keyword>
<evidence type="ECO:0000313" key="1">
    <source>
        <dbReference type="EMBL" id="MED6248799.1"/>
    </source>
</evidence>
<comment type="caution">
    <text evidence="1">The sequence shown here is derived from an EMBL/GenBank/DDBJ whole genome shotgun (WGS) entry which is preliminary data.</text>
</comment>
<sequence length="81" mass="9168">MSHCSIRSIPELCSGALVSLVTDQLAATQQRRKTEGQMETTLRRDGTVRLESDQIRRFNRDLNCTAGRAVHLVTVIIYHNE</sequence>
<dbReference type="Proteomes" id="UP001345963">
    <property type="component" value="Unassembled WGS sequence"/>
</dbReference>
<dbReference type="EMBL" id="JAHUTI010050756">
    <property type="protein sequence ID" value="MED6248799.1"/>
    <property type="molecule type" value="Genomic_DNA"/>
</dbReference>
<evidence type="ECO:0000313" key="2">
    <source>
        <dbReference type="Proteomes" id="UP001345963"/>
    </source>
</evidence>
<proteinExistence type="predicted"/>
<reference evidence="1 2" key="1">
    <citation type="submission" date="2021-07" db="EMBL/GenBank/DDBJ databases">
        <authorList>
            <person name="Palmer J.M."/>
        </authorList>
    </citation>
    <scope>NUCLEOTIDE SEQUENCE [LARGE SCALE GENOMIC DNA]</scope>
    <source>
        <strain evidence="1 2">AT_MEX2019</strain>
        <tissue evidence="1">Muscle</tissue>
    </source>
</reference>
<gene>
    <name evidence="1" type="ORF">ATANTOWER_005267</name>
</gene>
<protein>
    <submittedName>
        <fullName evidence="1">Uncharacterized protein</fullName>
    </submittedName>
</protein>